<evidence type="ECO:0000256" key="9">
    <source>
        <dbReference type="ARBA" id="ARBA00022842"/>
    </source>
</evidence>
<evidence type="ECO:0000256" key="12">
    <source>
        <dbReference type="NCBIfam" id="TIGR00232"/>
    </source>
</evidence>
<reference evidence="21" key="1">
    <citation type="submission" date="2016-10" db="EMBL/GenBank/DDBJ databases">
        <authorList>
            <person name="Varghese N."/>
            <person name="Submissions S."/>
        </authorList>
    </citation>
    <scope>NUCLEOTIDE SEQUENCE [LARGE SCALE GENOMIC DNA]</scope>
    <source>
        <strain evidence="21">DSM 18168</strain>
    </source>
</reference>
<evidence type="ECO:0000256" key="18">
    <source>
        <dbReference type="RuleBase" id="RU004996"/>
    </source>
</evidence>
<comment type="similarity">
    <text evidence="3 18">Belongs to the transketolase family.</text>
</comment>
<keyword evidence="9 16" id="KW-0460">Magnesium</keyword>
<evidence type="ECO:0000256" key="5">
    <source>
        <dbReference type="ARBA" id="ARBA00013152"/>
    </source>
</evidence>
<feature type="binding site" evidence="15">
    <location>
        <position position="261"/>
    </location>
    <ligand>
        <name>thiamine diphosphate</name>
        <dbReference type="ChEBI" id="CHEBI:58937"/>
    </ligand>
</feature>
<dbReference type="InterPro" id="IPR055152">
    <property type="entry name" value="Transketolase-like_C_2"/>
</dbReference>
<feature type="binding site" evidence="16">
    <location>
        <position position="185"/>
    </location>
    <ligand>
        <name>Mg(2+)</name>
        <dbReference type="ChEBI" id="CHEBI:18420"/>
    </ligand>
</feature>
<feature type="binding site" evidence="14">
    <location>
        <position position="385"/>
    </location>
    <ligand>
        <name>substrate</name>
    </ligand>
</feature>
<dbReference type="NCBIfam" id="TIGR00232">
    <property type="entry name" value="tktlase_bact"/>
    <property type="match status" value="1"/>
</dbReference>
<comment type="cofactor">
    <cofactor evidence="16">
        <name>Mg(2+)</name>
        <dbReference type="ChEBI" id="CHEBI:18420"/>
    </cofactor>
    <text evidence="16">Binds 1 Mg(2+) ion per subunit. Can also utilize other divalent metal cations, such as Ca(2+), Mn(2+) and Co(2+).</text>
</comment>
<dbReference type="InterPro" id="IPR009014">
    <property type="entry name" value="Transketo_C/PFOR_II"/>
</dbReference>
<evidence type="ECO:0000256" key="17">
    <source>
        <dbReference type="PIRSR" id="PIRSR605478-5"/>
    </source>
</evidence>
<dbReference type="Pfam" id="PF00456">
    <property type="entry name" value="Transketolase_N"/>
    <property type="match status" value="1"/>
</dbReference>
<evidence type="ECO:0000256" key="13">
    <source>
        <dbReference type="PIRSR" id="PIRSR605478-1"/>
    </source>
</evidence>
<comment type="cofactor">
    <cofactor evidence="18">
        <name>Mg(2+)</name>
        <dbReference type="ChEBI" id="CHEBI:18420"/>
    </cofactor>
    <cofactor evidence="18">
        <name>Ca(2+)</name>
        <dbReference type="ChEBI" id="CHEBI:29108"/>
    </cofactor>
    <cofactor evidence="18">
        <name>Mn(2+)</name>
        <dbReference type="ChEBI" id="CHEBI:29035"/>
    </cofactor>
    <cofactor evidence="18">
        <name>Co(2+)</name>
        <dbReference type="ChEBI" id="CHEBI:48828"/>
    </cofactor>
    <text evidence="18">Binds 1 Mg(2+) ion per subunit. Can also utilize other divalent metal cations, such as Ca(2+), Mn(2+) and Co(2+).</text>
</comment>
<dbReference type="PANTHER" id="PTHR43522">
    <property type="entry name" value="TRANSKETOLASE"/>
    <property type="match status" value="1"/>
</dbReference>
<evidence type="ECO:0000256" key="2">
    <source>
        <dbReference type="ARBA" id="ARBA00001941"/>
    </source>
</evidence>
<evidence type="ECO:0000256" key="16">
    <source>
        <dbReference type="PIRSR" id="PIRSR605478-4"/>
    </source>
</evidence>
<evidence type="ECO:0000256" key="11">
    <source>
        <dbReference type="ARBA" id="ARBA00049473"/>
    </source>
</evidence>
<feature type="binding site" evidence="16">
    <location>
        <position position="155"/>
    </location>
    <ligand>
        <name>Mg(2+)</name>
        <dbReference type="ChEBI" id="CHEBI:18420"/>
    </ligand>
</feature>
<dbReference type="Pfam" id="PF22613">
    <property type="entry name" value="Transketolase_C_1"/>
    <property type="match status" value="1"/>
</dbReference>
<keyword evidence="6 18" id="KW-0808">Transferase</keyword>
<dbReference type="CDD" id="cd07033">
    <property type="entry name" value="TPP_PYR_DXS_TK_like"/>
    <property type="match status" value="1"/>
</dbReference>
<dbReference type="AlphaFoldDB" id="A0A1I7HN14"/>
<dbReference type="GO" id="GO:0005829">
    <property type="term" value="C:cytosol"/>
    <property type="evidence" value="ECO:0007669"/>
    <property type="project" value="TreeGrafter"/>
</dbReference>
<accession>A0A1I7HN14</accession>
<dbReference type="FunFam" id="3.40.50.920:FF:000003">
    <property type="entry name" value="Transketolase"/>
    <property type="match status" value="1"/>
</dbReference>
<evidence type="ECO:0000256" key="3">
    <source>
        <dbReference type="ARBA" id="ARBA00007131"/>
    </source>
</evidence>
<dbReference type="GO" id="GO:0046872">
    <property type="term" value="F:metal ion binding"/>
    <property type="evidence" value="ECO:0007669"/>
    <property type="project" value="UniProtKB-KW"/>
</dbReference>
<feature type="active site" description="Proton donor" evidence="13">
    <location>
        <position position="411"/>
    </location>
</feature>
<feature type="binding site" evidence="16">
    <location>
        <position position="187"/>
    </location>
    <ligand>
        <name>Mg(2+)</name>
        <dbReference type="ChEBI" id="CHEBI:18420"/>
    </ligand>
</feature>
<evidence type="ECO:0000256" key="15">
    <source>
        <dbReference type="PIRSR" id="PIRSR605478-3"/>
    </source>
</evidence>
<dbReference type="EMBL" id="FPBJ01000015">
    <property type="protein sequence ID" value="SFU62082.1"/>
    <property type="molecule type" value="Genomic_DNA"/>
</dbReference>
<dbReference type="FunFam" id="3.40.50.970:FF:000004">
    <property type="entry name" value="Transketolase"/>
    <property type="match status" value="1"/>
</dbReference>
<name>A0A1I7HN14_9GAMM</name>
<feature type="binding site" evidence="15">
    <location>
        <begin position="114"/>
        <end position="116"/>
    </location>
    <ligand>
        <name>thiamine diphosphate</name>
        <dbReference type="ChEBI" id="CHEBI:58937"/>
    </ligand>
</feature>
<comment type="cofactor">
    <cofactor evidence="2">
        <name>Co(2+)</name>
        <dbReference type="ChEBI" id="CHEBI:48828"/>
    </cofactor>
</comment>
<evidence type="ECO:0000256" key="6">
    <source>
        <dbReference type="ARBA" id="ARBA00022679"/>
    </source>
</evidence>
<dbReference type="Gene3D" id="3.40.50.920">
    <property type="match status" value="1"/>
</dbReference>
<proteinExistence type="inferred from homology"/>
<feature type="binding site" evidence="14">
    <location>
        <position position="261"/>
    </location>
    <ligand>
        <name>substrate</name>
    </ligand>
</feature>
<dbReference type="CDD" id="cd02012">
    <property type="entry name" value="TPP_TK"/>
    <property type="match status" value="1"/>
</dbReference>
<dbReference type="PROSITE" id="PS00802">
    <property type="entry name" value="TRANSKETOLASE_2"/>
    <property type="match status" value="1"/>
</dbReference>
<dbReference type="InterPro" id="IPR005474">
    <property type="entry name" value="Transketolase_N"/>
</dbReference>
<dbReference type="Pfam" id="PF02779">
    <property type="entry name" value="Transket_pyr"/>
    <property type="match status" value="1"/>
</dbReference>
<feature type="domain" description="Transketolase-like pyrimidine-binding" evidence="19">
    <location>
        <begin position="355"/>
        <end position="525"/>
    </location>
</feature>
<dbReference type="FunFam" id="3.40.50.970:FF:000003">
    <property type="entry name" value="Transketolase"/>
    <property type="match status" value="1"/>
</dbReference>
<protein>
    <recommendedName>
        <fullName evidence="5 12">Transketolase</fullName>
        <ecNumber evidence="5 12">2.2.1.1</ecNumber>
    </recommendedName>
</protein>
<dbReference type="InterPro" id="IPR029061">
    <property type="entry name" value="THDP-binding"/>
</dbReference>
<comment type="cofactor">
    <cofactor evidence="1">
        <name>Ca(2+)</name>
        <dbReference type="ChEBI" id="CHEBI:29108"/>
    </cofactor>
</comment>
<evidence type="ECO:0000256" key="1">
    <source>
        <dbReference type="ARBA" id="ARBA00001913"/>
    </source>
</evidence>
<dbReference type="InterPro" id="IPR005475">
    <property type="entry name" value="Transketolase-like_Pyr-bd"/>
</dbReference>
<keyword evidence="10 15" id="KW-0786">Thiamine pyrophosphate</keyword>
<dbReference type="InterPro" id="IPR005478">
    <property type="entry name" value="Transketolase_bac-like"/>
</dbReference>
<evidence type="ECO:0000256" key="7">
    <source>
        <dbReference type="ARBA" id="ARBA00022723"/>
    </source>
</evidence>
<dbReference type="PANTHER" id="PTHR43522:SF2">
    <property type="entry name" value="TRANSKETOLASE 1-RELATED"/>
    <property type="match status" value="1"/>
</dbReference>
<feature type="binding site" evidence="15">
    <location>
        <position position="437"/>
    </location>
    <ligand>
        <name>thiamine diphosphate</name>
        <dbReference type="ChEBI" id="CHEBI:58937"/>
    </ligand>
</feature>
<comment type="subunit">
    <text evidence="4 18">Homodimer.</text>
</comment>
<evidence type="ECO:0000313" key="21">
    <source>
        <dbReference type="Proteomes" id="UP000242496"/>
    </source>
</evidence>
<dbReference type="SMART" id="SM00861">
    <property type="entry name" value="Transket_pyr"/>
    <property type="match status" value="1"/>
</dbReference>
<dbReference type="EC" id="2.2.1.1" evidence="5 12"/>
<evidence type="ECO:0000313" key="20">
    <source>
        <dbReference type="EMBL" id="SFU62082.1"/>
    </source>
</evidence>
<dbReference type="InterPro" id="IPR049557">
    <property type="entry name" value="Transketolase_CS"/>
</dbReference>
<sequence>MTTRKTLANAIRFLSMDAVQKAKSGHPGAPMGMADIAEVLWRDYLNHNPTNPNWADRDRFVLSNGHGSMLIYSLLHLTGYDVSIDDLKNFRQLHSKTPGHPEYGYTSGVETTTGPLGQGIANAVGFAIAERTLAAQFNRSGHDIVDHYTYVFMGDGCMMEGISHEVCSLAGTLKLGKLIAFYDDNGISIDGEVEGWFTDDTAARFEAYGWHVIRGIDGHDSDAIAAAIESARKEIGKPSLLMCKTTIGFGSPNKAGKEECHGAPLGDAEIEATRKALGWEHPAFEIPQDIYAGWNAQDAGKAKEAAWAEKFAAYAKAHPELAAEFTRRVSGELPENWEAEANAFIENLQQNPASIASRKASQNALEAFGKILPEFMGGSADLAPSNLTMWSGSKPLNEVQDGNYIHYGVREFGMSAIMNGIALHGGFVPYGATFLMFVEYARNAVRMAALMKIRSIFVYTHDSIGLGEDGPTHQPVEQIASLRVTPNMITWRPCDQVESAIAWKYAIERKDGPTALIFSRQNLAQQARTAEQLANIEKGAYILKDCAGQPELILISTGSEVELAVKAAEQLSAEGRQVRVVSMPSTEVFDKQDAAYREAVLPAAVSARIAVEAGIADYWYKYVGINGAIVGMNTFGESAPADALFKEFGFTVENVVAKATSLLK</sequence>
<keyword evidence="7 16" id="KW-0479">Metal-binding</keyword>
<feature type="site" description="Important for catalytic activity" evidence="17">
    <location>
        <position position="261"/>
    </location>
</feature>
<feature type="binding site" evidence="14">
    <location>
        <position position="26"/>
    </location>
    <ligand>
        <name>substrate</name>
    </ligand>
</feature>
<feature type="binding site" evidence="15">
    <location>
        <position position="66"/>
    </location>
    <ligand>
        <name>thiamine diphosphate</name>
        <dbReference type="ChEBI" id="CHEBI:58937"/>
    </ligand>
</feature>
<feature type="binding site" evidence="14">
    <location>
        <position position="469"/>
    </location>
    <ligand>
        <name>substrate</name>
    </ligand>
</feature>
<evidence type="ECO:0000256" key="10">
    <source>
        <dbReference type="ARBA" id="ARBA00023052"/>
    </source>
</evidence>
<dbReference type="SUPFAM" id="SSF52518">
    <property type="entry name" value="Thiamin diphosphate-binding fold (THDP-binding)"/>
    <property type="match status" value="2"/>
</dbReference>
<dbReference type="RefSeq" id="WP_092550667.1">
    <property type="nucleotide sequence ID" value="NZ_CAWRBG010000032.1"/>
</dbReference>
<comment type="cofactor">
    <cofactor evidence="15">
        <name>thiamine diphosphate</name>
        <dbReference type="ChEBI" id="CHEBI:58937"/>
    </cofactor>
    <text evidence="15">Binds 1 thiamine pyrophosphate per subunit. During the reaction, the substrate forms a covalent intermediate with the cofactor.</text>
</comment>
<dbReference type="InterPro" id="IPR033247">
    <property type="entry name" value="Transketolase_fam"/>
</dbReference>
<feature type="binding site" evidence="14">
    <location>
        <position position="358"/>
    </location>
    <ligand>
        <name>substrate</name>
    </ligand>
</feature>
<evidence type="ECO:0000259" key="19">
    <source>
        <dbReference type="SMART" id="SM00861"/>
    </source>
</evidence>
<feature type="site" description="Important for catalytic activity" evidence="17">
    <location>
        <position position="26"/>
    </location>
</feature>
<organism evidence="20 21">
    <name type="scientific">Xenorhabdus koppenhoeferi</name>
    <dbReference type="NCBI Taxonomy" id="351659"/>
    <lineage>
        <taxon>Bacteria</taxon>
        <taxon>Pseudomonadati</taxon>
        <taxon>Pseudomonadota</taxon>
        <taxon>Gammaproteobacteria</taxon>
        <taxon>Enterobacterales</taxon>
        <taxon>Morganellaceae</taxon>
        <taxon>Xenorhabdus</taxon>
    </lineage>
</organism>
<feature type="binding site" evidence="14">
    <location>
        <position position="461"/>
    </location>
    <ligand>
        <name>substrate</name>
    </ligand>
</feature>
<dbReference type="Proteomes" id="UP000242496">
    <property type="component" value="Unassembled WGS sequence"/>
</dbReference>
<feature type="binding site" evidence="15">
    <location>
        <position position="156"/>
    </location>
    <ligand>
        <name>thiamine diphosphate</name>
        <dbReference type="ChEBI" id="CHEBI:58937"/>
    </ligand>
</feature>
<evidence type="ECO:0000256" key="4">
    <source>
        <dbReference type="ARBA" id="ARBA00011738"/>
    </source>
</evidence>
<comment type="function">
    <text evidence="18">Catalyzes the transfer of a two-carbon ketol group from a ketose donor to an aldose acceptor, via a covalent intermediate with the cofactor thiamine pyrophosphate.</text>
</comment>
<dbReference type="STRING" id="351659.SAMN05421784_11546"/>
<dbReference type="GO" id="GO:0004802">
    <property type="term" value="F:transketolase activity"/>
    <property type="evidence" value="ECO:0007669"/>
    <property type="project" value="UniProtKB-UniRule"/>
</dbReference>
<gene>
    <name evidence="20" type="ORF">SAMN05421784_11546</name>
</gene>
<dbReference type="OrthoDB" id="8732661at2"/>
<dbReference type="SUPFAM" id="SSF52922">
    <property type="entry name" value="TK C-terminal domain-like"/>
    <property type="match status" value="1"/>
</dbReference>
<keyword evidence="8 18" id="KW-0106">Calcium</keyword>
<feature type="binding site" evidence="15">
    <location>
        <position position="185"/>
    </location>
    <ligand>
        <name>thiamine diphosphate</name>
        <dbReference type="ChEBI" id="CHEBI:58937"/>
    </ligand>
</feature>
<feature type="binding site" evidence="14">
    <location>
        <position position="520"/>
    </location>
    <ligand>
        <name>substrate</name>
    </ligand>
</feature>
<dbReference type="GO" id="GO:0009052">
    <property type="term" value="P:pentose-phosphate shunt, non-oxidative branch"/>
    <property type="evidence" value="ECO:0007669"/>
    <property type="project" value="UniProtKB-ARBA"/>
</dbReference>
<dbReference type="PROSITE" id="PS00801">
    <property type="entry name" value="TRANSKETOLASE_1"/>
    <property type="match status" value="1"/>
</dbReference>
<feature type="binding site" evidence="14">
    <location>
        <position position="473"/>
    </location>
    <ligand>
        <name>substrate</name>
    </ligand>
</feature>
<dbReference type="Gene3D" id="3.40.50.970">
    <property type="match status" value="2"/>
</dbReference>
<keyword evidence="21" id="KW-1185">Reference proteome</keyword>
<evidence type="ECO:0000256" key="14">
    <source>
        <dbReference type="PIRSR" id="PIRSR605478-2"/>
    </source>
</evidence>
<comment type="catalytic activity">
    <reaction evidence="11 18">
        <text>D-sedoheptulose 7-phosphate + D-glyceraldehyde 3-phosphate = aldehydo-D-ribose 5-phosphate + D-xylulose 5-phosphate</text>
        <dbReference type="Rhea" id="RHEA:10508"/>
        <dbReference type="ChEBI" id="CHEBI:57483"/>
        <dbReference type="ChEBI" id="CHEBI:57737"/>
        <dbReference type="ChEBI" id="CHEBI:58273"/>
        <dbReference type="ChEBI" id="CHEBI:59776"/>
        <dbReference type="EC" id="2.2.1.1"/>
    </reaction>
</comment>
<evidence type="ECO:0000256" key="8">
    <source>
        <dbReference type="ARBA" id="ARBA00022837"/>
    </source>
</evidence>
<dbReference type="InterPro" id="IPR020826">
    <property type="entry name" value="Transketolase_BS"/>
</dbReference>